<gene>
    <name evidence="20" type="ORF">OCBIM_22015782mg</name>
</gene>
<keyword evidence="11" id="KW-0325">Glycoprotein</keyword>
<dbReference type="EMBL" id="KQ429566">
    <property type="protein sequence ID" value="KOF65334.1"/>
    <property type="molecule type" value="Genomic_DNA"/>
</dbReference>
<dbReference type="FunFam" id="3.40.50.11340:FF:000007">
    <property type="entry name" value="GDP-fucose protein O-fucosyltransferase 2"/>
    <property type="match status" value="1"/>
</dbReference>
<dbReference type="GO" id="GO:0005794">
    <property type="term" value="C:Golgi apparatus"/>
    <property type="evidence" value="ECO:0007669"/>
    <property type="project" value="UniProtKB-SubCell"/>
</dbReference>
<evidence type="ECO:0000256" key="6">
    <source>
        <dbReference type="ARBA" id="ARBA00022679"/>
    </source>
</evidence>
<evidence type="ECO:0000256" key="4">
    <source>
        <dbReference type="ARBA" id="ARBA00012196"/>
    </source>
</evidence>
<protein>
    <recommendedName>
        <fullName evidence="15">GDP-fucose protein O-fucosyltransferase 2</fullName>
        <ecNumber evidence="4">2.4.1.221</ecNumber>
    </recommendedName>
    <alternativeName>
        <fullName evidence="16">Peptide-O-fucosyltransferase 2</fullName>
    </alternativeName>
</protein>
<evidence type="ECO:0000256" key="9">
    <source>
        <dbReference type="ARBA" id="ARBA00023034"/>
    </source>
</evidence>
<dbReference type="GO" id="GO:0005783">
    <property type="term" value="C:endoplasmic reticulum"/>
    <property type="evidence" value="ECO:0007669"/>
    <property type="project" value="UniProtKB-SubCell"/>
</dbReference>
<evidence type="ECO:0000256" key="12">
    <source>
        <dbReference type="ARBA" id="ARBA00023253"/>
    </source>
</evidence>
<dbReference type="FunFam" id="3.40.50.11350:FF:000002">
    <property type="entry name" value="GDP-fucose protein O-fucosyltransferase 2"/>
    <property type="match status" value="1"/>
</dbReference>
<dbReference type="PANTHER" id="PTHR13398:SF0">
    <property type="entry name" value="GDP-FUCOSE PROTEIN O-FUCOSYLTRANSFERASE 2"/>
    <property type="match status" value="1"/>
</dbReference>
<accession>A0A0L8FKW8</accession>
<feature type="chain" id="PRO_5005582443" description="GDP-fucose protein O-fucosyltransferase 2" evidence="19">
    <location>
        <begin position="30"/>
        <end position="470"/>
    </location>
</feature>
<dbReference type="Gene3D" id="3.40.50.11350">
    <property type="match status" value="1"/>
</dbReference>
<keyword evidence="7 19" id="KW-0732">Signal</keyword>
<dbReference type="GO" id="GO:0046922">
    <property type="term" value="F:peptide-O-fucosyltransferase activity"/>
    <property type="evidence" value="ECO:0007669"/>
    <property type="project" value="UniProtKB-EC"/>
</dbReference>
<evidence type="ECO:0000256" key="19">
    <source>
        <dbReference type="SAM" id="SignalP"/>
    </source>
</evidence>
<dbReference type="OrthoDB" id="422368at2759"/>
<dbReference type="Gene3D" id="3.40.50.11340">
    <property type="match status" value="1"/>
</dbReference>
<comment type="subcellular location">
    <subcellularLocation>
        <location evidence="1">Endoplasmic reticulum</location>
    </subcellularLocation>
    <subcellularLocation>
        <location evidence="2">Golgi apparatus</location>
    </subcellularLocation>
</comment>
<evidence type="ECO:0000256" key="14">
    <source>
        <dbReference type="ARBA" id="ARBA00025803"/>
    </source>
</evidence>
<dbReference type="Pfam" id="PF10250">
    <property type="entry name" value="O-FucT"/>
    <property type="match status" value="1"/>
</dbReference>
<keyword evidence="12" id="KW-0294">Fucose metabolism</keyword>
<evidence type="ECO:0000256" key="11">
    <source>
        <dbReference type="ARBA" id="ARBA00023180"/>
    </source>
</evidence>
<evidence type="ECO:0000256" key="17">
    <source>
        <dbReference type="ARBA" id="ARBA00047273"/>
    </source>
</evidence>
<keyword evidence="10" id="KW-1015">Disulfide bond</keyword>
<reference evidence="20" key="1">
    <citation type="submission" date="2015-07" db="EMBL/GenBank/DDBJ databases">
        <title>MeaNS - Measles Nucleotide Surveillance Program.</title>
        <authorList>
            <person name="Tran T."/>
            <person name="Druce J."/>
        </authorList>
    </citation>
    <scope>NUCLEOTIDE SEQUENCE</scope>
    <source>
        <strain evidence="20">UCB-OBI-ISO-001</strain>
        <tissue evidence="20">Gonad</tissue>
    </source>
</reference>
<sequence length="470" mass="55136">MAVYVANLKTCGALVSLLFFYLLPTYCHGNLDDVAYQVPGTHNVAFGTAKSNRYLLYDVNHGEGFNLRRDVYMRVANLAKSLNAIEPWILVLPPWGNLYHWQSENLEGRQIRIPWSLFFDVASLSYHVPTMEFDDFLKVTGSKGHIDQVYYLQHYKEGWTDGNFVEKIDERECLEKKRYNLDENNLWRGWFFGYYDDIRAKHFKCLSVQGHAGIMKPILLKNTTSTSVLVDRAENLLHDLYGDKEYWRARRSMVFSKDLRSIGDKFRSEFLNSTDETDRTIWESDWRKMIRKERNAFGGPYLGVHLRRKDYLRAHRDHVPTLKFAAKQIRKLLKQFGLQKVFIASDDPDDVEKLRKKLNKKYQVYNFIPSKDILTKYMDGGVAVIDQWICAHARYFIGTHLSTFSFRIQEEREILGFKTITTFNRLCKEEEGEECEQPSKWTIVQHPKQVFTSSHQTAERRIKDSAEVGL</sequence>
<evidence type="ECO:0000256" key="10">
    <source>
        <dbReference type="ARBA" id="ARBA00023157"/>
    </source>
</evidence>
<dbReference type="CDD" id="cd11298">
    <property type="entry name" value="O-FucT-2"/>
    <property type="match status" value="1"/>
</dbReference>
<organism evidence="20">
    <name type="scientific">Octopus bimaculoides</name>
    <name type="common">California two-spotted octopus</name>
    <dbReference type="NCBI Taxonomy" id="37653"/>
    <lineage>
        <taxon>Eukaryota</taxon>
        <taxon>Metazoa</taxon>
        <taxon>Spiralia</taxon>
        <taxon>Lophotrochozoa</taxon>
        <taxon>Mollusca</taxon>
        <taxon>Cephalopoda</taxon>
        <taxon>Coleoidea</taxon>
        <taxon>Octopodiformes</taxon>
        <taxon>Octopoda</taxon>
        <taxon>Incirrata</taxon>
        <taxon>Octopodidae</taxon>
        <taxon>Octopus</taxon>
    </lineage>
</organism>
<evidence type="ECO:0000256" key="2">
    <source>
        <dbReference type="ARBA" id="ARBA00004555"/>
    </source>
</evidence>
<comment type="catalytic activity">
    <reaction evidence="18">
        <text>L-seryl-[protein] + GDP-beta-L-fucose = 3-O-(alpha-L-fucosyl)-L-seryl-[protein] + GDP + H(+)</text>
        <dbReference type="Rhea" id="RHEA:63644"/>
        <dbReference type="Rhea" id="RHEA-COMP:9863"/>
        <dbReference type="Rhea" id="RHEA-COMP:17914"/>
        <dbReference type="ChEBI" id="CHEBI:15378"/>
        <dbReference type="ChEBI" id="CHEBI:29999"/>
        <dbReference type="ChEBI" id="CHEBI:57273"/>
        <dbReference type="ChEBI" id="CHEBI:58189"/>
        <dbReference type="ChEBI" id="CHEBI:189632"/>
        <dbReference type="EC" id="2.4.1.221"/>
    </reaction>
    <physiologicalReaction direction="left-to-right" evidence="18">
        <dbReference type="Rhea" id="RHEA:63645"/>
    </physiologicalReaction>
</comment>
<keyword evidence="5" id="KW-0328">Glycosyltransferase</keyword>
<feature type="signal peptide" evidence="19">
    <location>
        <begin position="1"/>
        <end position="29"/>
    </location>
</feature>
<dbReference type="GO" id="GO:0006004">
    <property type="term" value="P:fucose metabolic process"/>
    <property type="evidence" value="ECO:0007669"/>
    <property type="project" value="UniProtKB-KW"/>
</dbReference>
<proteinExistence type="inferred from homology"/>
<evidence type="ECO:0000256" key="1">
    <source>
        <dbReference type="ARBA" id="ARBA00004240"/>
    </source>
</evidence>
<evidence type="ECO:0000256" key="8">
    <source>
        <dbReference type="ARBA" id="ARBA00022824"/>
    </source>
</evidence>
<dbReference type="AlphaFoldDB" id="A0A0L8FKW8"/>
<evidence type="ECO:0000256" key="3">
    <source>
        <dbReference type="ARBA" id="ARBA00004922"/>
    </source>
</evidence>
<comment type="similarity">
    <text evidence="14">Belongs to the glycosyltransferase 68 family.</text>
</comment>
<keyword evidence="13" id="KW-0119">Carbohydrate metabolism</keyword>
<evidence type="ECO:0000256" key="5">
    <source>
        <dbReference type="ARBA" id="ARBA00022676"/>
    </source>
</evidence>
<dbReference type="InterPro" id="IPR019378">
    <property type="entry name" value="GDP-Fuc_O-FucTrfase"/>
</dbReference>
<dbReference type="STRING" id="37653.A0A0L8FKW8"/>
<evidence type="ECO:0000256" key="18">
    <source>
        <dbReference type="ARBA" id="ARBA00048647"/>
    </source>
</evidence>
<evidence type="ECO:0000256" key="16">
    <source>
        <dbReference type="ARBA" id="ARBA00033083"/>
    </source>
</evidence>
<evidence type="ECO:0000256" key="13">
    <source>
        <dbReference type="ARBA" id="ARBA00023277"/>
    </source>
</evidence>
<comment type="pathway">
    <text evidence="3">Protein modification; protein glycosylation.</text>
</comment>
<name>A0A0L8FKW8_OCTBM</name>
<keyword evidence="8" id="KW-0256">Endoplasmic reticulum</keyword>
<evidence type="ECO:0000313" key="20">
    <source>
        <dbReference type="EMBL" id="KOF65334.1"/>
    </source>
</evidence>
<dbReference type="EC" id="2.4.1.221" evidence="4"/>
<evidence type="ECO:0000256" key="7">
    <source>
        <dbReference type="ARBA" id="ARBA00022729"/>
    </source>
</evidence>
<evidence type="ECO:0000256" key="15">
    <source>
        <dbReference type="ARBA" id="ARBA00026232"/>
    </source>
</evidence>
<dbReference type="InterPro" id="IPR045130">
    <property type="entry name" value="OFUT2-like"/>
</dbReference>
<comment type="catalytic activity">
    <reaction evidence="17">
        <text>L-threonyl-[protein] + GDP-beta-L-fucose = 3-O-(alpha-L-fucosyl)-L-threonyl-[protein] + GDP + H(+)</text>
        <dbReference type="Rhea" id="RHEA:70491"/>
        <dbReference type="Rhea" id="RHEA-COMP:11060"/>
        <dbReference type="Rhea" id="RHEA-COMP:17915"/>
        <dbReference type="ChEBI" id="CHEBI:15378"/>
        <dbReference type="ChEBI" id="CHEBI:30013"/>
        <dbReference type="ChEBI" id="CHEBI:57273"/>
        <dbReference type="ChEBI" id="CHEBI:58189"/>
        <dbReference type="ChEBI" id="CHEBI:189631"/>
        <dbReference type="EC" id="2.4.1.221"/>
    </reaction>
    <physiologicalReaction direction="left-to-right" evidence="17">
        <dbReference type="Rhea" id="RHEA:70492"/>
    </physiologicalReaction>
</comment>
<dbReference type="PANTHER" id="PTHR13398">
    <property type="entry name" value="GDP-FUCOSE PROTEIN O-FUCOSYLTRANSFERASE 2"/>
    <property type="match status" value="1"/>
</dbReference>
<keyword evidence="9" id="KW-0333">Golgi apparatus</keyword>
<keyword evidence="6" id="KW-0808">Transferase</keyword>